<proteinExistence type="predicted"/>
<organism evidence="8 9">
    <name type="scientific">Spirosoma linguale (strain ATCC 33905 / DSM 74 / LMG 10896 / Claus 1)</name>
    <dbReference type="NCBI Taxonomy" id="504472"/>
    <lineage>
        <taxon>Bacteria</taxon>
        <taxon>Pseudomonadati</taxon>
        <taxon>Bacteroidota</taxon>
        <taxon>Cytophagia</taxon>
        <taxon>Cytophagales</taxon>
        <taxon>Cytophagaceae</taxon>
        <taxon>Spirosoma</taxon>
    </lineage>
</organism>
<gene>
    <name evidence="8" type="ordered locus">Slin_0393</name>
</gene>
<dbReference type="PRINTS" id="PR01021">
    <property type="entry name" value="OMPADOMAIN"/>
</dbReference>
<sequence length="399" mass="42988">MFLQKGKIFLALVACLLVMGSGMAQRRDVDYSRIKATPSARPVMASPVQSGRTANPSILTIKAFAVDISKPLTAAIASITSRTTGKTQVLSLANGRIEQVFNEPDVLAIEVSGDGYTTAFRSMTIAVSSTGNRYEFDAQLDPAPIKLTVWAVDSRTNKLIHDARFTISGKAGKTTLLLTPDSTTGLVKTDLPGKGVYQLTSSANGYGDFTKSIRLDSVQSEARVMLTPKKAPDITKTQALPEAVVKSAKTAYVETPTAKPAIKVPVLSSNLPMPAVTNKPFGPLEKGKAIPLRNIYFDQSSPVLRPESSTELDQLAAVLLESPTTKIEIRGHTDNQGDFDSNVKLSRDRCQAVIDYLASKGIAKNRLKAVGRGPIDPVAPNNNEENRKKNRRVEVVPVL</sequence>
<dbReference type="RefSeq" id="WP_012925009.1">
    <property type="nucleotide sequence ID" value="NC_013730.1"/>
</dbReference>
<dbReference type="PANTHER" id="PTHR30329:SF21">
    <property type="entry name" value="LIPOPROTEIN YIAD-RELATED"/>
    <property type="match status" value="1"/>
</dbReference>
<evidence type="ECO:0000256" key="2">
    <source>
        <dbReference type="ARBA" id="ARBA00023136"/>
    </source>
</evidence>
<dbReference type="InterPro" id="IPR050330">
    <property type="entry name" value="Bact_OuterMem_StrucFunc"/>
</dbReference>
<dbReference type="Gene3D" id="3.30.1330.60">
    <property type="entry name" value="OmpA-like domain"/>
    <property type="match status" value="1"/>
</dbReference>
<evidence type="ECO:0000259" key="7">
    <source>
        <dbReference type="PROSITE" id="PS51123"/>
    </source>
</evidence>
<evidence type="ECO:0000313" key="8">
    <source>
        <dbReference type="EMBL" id="ADB36457.1"/>
    </source>
</evidence>
<keyword evidence="3" id="KW-0998">Cell outer membrane</keyword>
<evidence type="ECO:0000256" key="3">
    <source>
        <dbReference type="ARBA" id="ARBA00023237"/>
    </source>
</evidence>
<dbReference type="Pfam" id="PF00691">
    <property type="entry name" value="OmpA"/>
    <property type="match status" value="1"/>
</dbReference>
<name>D2QEA2_SPILD</name>
<dbReference type="HOGENOM" id="CLU_690604_0_0_10"/>
<dbReference type="STRING" id="504472.Slin_0393"/>
<dbReference type="Proteomes" id="UP000002028">
    <property type="component" value="Chromosome"/>
</dbReference>
<dbReference type="PANTHER" id="PTHR30329">
    <property type="entry name" value="STATOR ELEMENT OF FLAGELLAR MOTOR COMPLEX"/>
    <property type="match status" value="1"/>
</dbReference>
<dbReference type="GO" id="GO:0009279">
    <property type="term" value="C:cell outer membrane"/>
    <property type="evidence" value="ECO:0007669"/>
    <property type="project" value="UniProtKB-SubCell"/>
</dbReference>
<dbReference type="eggNOG" id="COG2885">
    <property type="taxonomic scope" value="Bacteria"/>
</dbReference>
<evidence type="ECO:0000313" key="9">
    <source>
        <dbReference type="Proteomes" id="UP000002028"/>
    </source>
</evidence>
<evidence type="ECO:0000256" key="5">
    <source>
        <dbReference type="SAM" id="MobiDB-lite"/>
    </source>
</evidence>
<dbReference type="KEGG" id="sli:Slin_0393"/>
<feature type="signal peptide" evidence="6">
    <location>
        <begin position="1"/>
        <end position="24"/>
    </location>
</feature>
<feature type="chain" id="PRO_5003035242" evidence="6">
    <location>
        <begin position="25"/>
        <end position="399"/>
    </location>
</feature>
<reference evidence="8 9" key="1">
    <citation type="journal article" date="2010" name="Stand. Genomic Sci.">
        <title>Complete genome sequence of Spirosoma linguale type strain (1).</title>
        <authorList>
            <person name="Lail K."/>
            <person name="Sikorski J."/>
            <person name="Saunders E."/>
            <person name="Lapidus A."/>
            <person name="Glavina Del Rio T."/>
            <person name="Copeland A."/>
            <person name="Tice H."/>
            <person name="Cheng J.-F."/>
            <person name="Lucas S."/>
            <person name="Nolan M."/>
            <person name="Bruce D."/>
            <person name="Goodwin L."/>
            <person name="Pitluck S."/>
            <person name="Ivanova N."/>
            <person name="Mavromatis K."/>
            <person name="Ovchinnikova G."/>
            <person name="Pati A."/>
            <person name="Chen A."/>
            <person name="Palaniappan K."/>
            <person name="Land M."/>
            <person name="Hauser L."/>
            <person name="Chang Y.-J."/>
            <person name="Jeffries C.D."/>
            <person name="Chain P."/>
            <person name="Brettin T."/>
            <person name="Detter J.C."/>
            <person name="Schuetze A."/>
            <person name="Rohde M."/>
            <person name="Tindall B.J."/>
            <person name="Goeker M."/>
            <person name="Bristow J."/>
            <person name="Eisen J.A."/>
            <person name="Markowitz V."/>
            <person name="Hugenholtz P."/>
            <person name="Kyrpides N.C."/>
            <person name="Klenk H.-P."/>
            <person name="Chen F."/>
        </authorList>
    </citation>
    <scope>NUCLEOTIDE SEQUENCE [LARGE SCALE GENOMIC DNA]</scope>
    <source>
        <strain evidence="9">ATCC 33905 / DSM 74 / LMG 10896 / Claus 1</strain>
    </source>
</reference>
<dbReference type="CDD" id="cd07185">
    <property type="entry name" value="OmpA_C-like"/>
    <property type="match status" value="1"/>
</dbReference>
<keyword evidence="6" id="KW-0732">Signal</keyword>
<dbReference type="EMBL" id="CP001769">
    <property type="protein sequence ID" value="ADB36457.1"/>
    <property type="molecule type" value="Genomic_DNA"/>
</dbReference>
<feature type="region of interest" description="Disordered" evidence="5">
    <location>
        <begin position="371"/>
        <end position="399"/>
    </location>
</feature>
<dbReference type="AlphaFoldDB" id="D2QEA2"/>
<dbReference type="InterPro" id="IPR006665">
    <property type="entry name" value="OmpA-like"/>
</dbReference>
<comment type="subcellular location">
    <subcellularLocation>
        <location evidence="1">Cell outer membrane</location>
    </subcellularLocation>
</comment>
<dbReference type="PROSITE" id="PS51123">
    <property type="entry name" value="OMPA_2"/>
    <property type="match status" value="1"/>
</dbReference>
<evidence type="ECO:0000256" key="6">
    <source>
        <dbReference type="SAM" id="SignalP"/>
    </source>
</evidence>
<dbReference type="InterPro" id="IPR036737">
    <property type="entry name" value="OmpA-like_sf"/>
</dbReference>
<protein>
    <submittedName>
        <fullName evidence="8">OmpA/MotB domain protein</fullName>
    </submittedName>
</protein>
<keyword evidence="2 4" id="KW-0472">Membrane</keyword>
<evidence type="ECO:0000256" key="1">
    <source>
        <dbReference type="ARBA" id="ARBA00004442"/>
    </source>
</evidence>
<feature type="domain" description="OmpA-like" evidence="7">
    <location>
        <begin position="285"/>
        <end position="399"/>
    </location>
</feature>
<dbReference type="SUPFAM" id="SSF103088">
    <property type="entry name" value="OmpA-like"/>
    <property type="match status" value="1"/>
</dbReference>
<keyword evidence="9" id="KW-1185">Reference proteome</keyword>
<accession>D2QEA2</accession>
<evidence type="ECO:0000256" key="4">
    <source>
        <dbReference type="PROSITE-ProRule" id="PRU00473"/>
    </source>
</evidence>
<dbReference type="InterPro" id="IPR006664">
    <property type="entry name" value="OMP_bac"/>
</dbReference>